<keyword evidence="5 6" id="KW-0472">Membrane</keyword>
<evidence type="ECO:0000256" key="3">
    <source>
        <dbReference type="ARBA" id="ARBA00022729"/>
    </source>
</evidence>
<evidence type="ECO:0000256" key="2">
    <source>
        <dbReference type="ARBA" id="ARBA00022692"/>
    </source>
</evidence>
<comment type="caution">
    <text evidence="7">The sequence shown here is derived from an EMBL/GenBank/DDBJ whole genome shotgun (WGS) entry which is preliminary data.</text>
</comment>
<accession>A0ABN9TJT9</accession>
<feature type="transmembrane region" description="Helical" evidence="6">
    <location>
        <begin position="33"/>
        <end position="56"/>
    </location>
</feature>
<evidence type="ECO:0000256" key="6">
    <source>
        <dbReference type="SAM" id="Phobius"/>
    </source>
</evidence>
<feature type="transmembrane region" description="Helical" evidence="6">
    <location>
        <begin position="6"/>
        <end position="26"/>
    </location>
</feature>
<dbReference type="InterPro" id="IPR018939">
    <property type="entry name" value="Autophagy-rel_prot_27"/>
</dbReference>
<proteinExistence type="predicted"/>
<evidence type="ECO:0000256" key="5">
    <source>
        <dbReference type="ARBA" id="ARBA00023136"/>
    </source>
</evidence>
<gene>
    <name evidence="7" type="ORF">PCOR1329_LOCUS39794</name>
</gene>
<dbReference type="Proteomes" id="UP001189429">
    <property type="component" value="Unassembled WGS sequence"/>
</dbReference>
<organism evidence="7 8">
    <name type="scientific">Prorocentrum cordatum</name>
    <dbReference type="NCBI Taxonomy" id="2364126"/>
    <lineage>
        <taxon>Eukaryota</taxon>
        <taxon>Sar</taxon>
        <taxon>Alveolata</taxon>
        <taxon>Dinophyceae</taxon>
        <taxon>Prorocentrales</taxon>
        <taxon>Prorocentraceae</taxon>
        <taxon>Prorocentrum</taxon>
    </lineage>
</organism>
<evidence type="ECO:0000256" key="1">
    <source>
        <dbReference type="ARBA" id="ARBA00004167"/>
    </source>
</evidence>
<comment type="subcellular location">
    <subcellularLocation>
        <location evidence="1">Membrane</location>
        <topology evidence="1">Single-pass membrane protein</topology>
    </subcellularLocation>
</comment>
<evidence type="ECO:0000313" key="7">
    <source>
        <dbReference type="EMBL" id="CAK0846236.1"/>
    </source>
</evidence>
<evidence type="ECO:0000313" key="8">
    <source>
        <dbReference type="Proteomes" id="UP001189429"/>
    </source>
</evidence>
<reference evidence="7" key="1">
    <citation type="submission" date="2023-10" db="EMBL/GenBank/DDBJ databases">
        <authorList>
            <person name="Chen Y."/>
            <person name="Shah S."/>
            <person name="Dougan E. K."/>
            <person name="Thang M."/>
            <person name="Chan C."/>
        </authorList>
    </citation>
    <scope>NUCLEOTIDE SEQUENCE [LARGE SCALE GENOMIC DNA]</scope>
</reference>
<dbReference type="EMBL" id="CAUYUJ010014808">
    <property type="protein sequence ID" value="CAK0846236.1"/>
    <property type="molecule type" value="Genomic_DNA"/>
</dbReference>
<keyword evidence="3" id="KW-0732">Signal</keyword>
<sequence>MDRTAIISADVWLVVLVVVVLFFVVLCRHRRSVVLVVVVILVVVLVVRCPWARWWICLPLPPQVTGSIEVSVCIHPLSFDQWAKTSGSRRKFTVGWPVKAGSQASGFQIAKAYSALQSLKRRYSIADGDADVLIVKELLSAASSATAAASTAAGARAAAAAPPAPSQGFLSPWEHDIGVFGSNMARGLPGVEKEIHDTIWNVEHIENRGVATMLLRSVLMIAAVYLVGGAVYKNQTYGSSGVDAIPHIGFWREYPQLVLDGVQYATGFGRQFMGKGAGGGDFEPLSGGLSGRGF</sequence>
<keyword evidence="2 6" id="KW-0812">Transmembrane</keyword>
<protein>
    <submittedName>
        <fullName evidence="7">Uncharacterized protein</fullName>
    </submittedName>
</protein>
<name>A0ABN9TJT9_9DINO</name>
<dbReference type="Pfam" id="PF09451">
    <property type="entry name" value="ATG27"/>
    <property type="match status" value="1"/>
</dbReference>
<keyword evidence="4 6" id="KW-1133">Transmembrane helix</keyword>
<evidence type="ECO:0000256" key="4">
    <source>
        <dbReference type="ARBA" id="ARBA00022989"/>
    </source>
</evidence>
<keyword evidence="8" id="KW-1185">Reference proteome</keyword>